<name>A0A855U441_ENTFL</name>
<sequence length="120" mass="14057">MTSFALRLKELRKNKKMSQQELATFLGMKRENISNYERGVITNVSSDTLEKISELFDVSIDYLLGKSDTSNQKNESMAKQVMMRMDTDGLSSKQVKELEDEMERFFSWRIEEIKKENLSE</sequence>
<dbReference type="PANTHER" id="PTHR46558">
    <property type="entry name" value="TRACRIPTIONAL REGULATORY PROTEIN-RELATED-RELATED"/>
    <property type="match status" value="1"/>
</dbReference>
<evidence type="ECO:0000313" key="6">
    <source>
        <dbReference type="Proteomes" id="UP000254396"/>
    </source>
</evidence>
<dbReference type="PANTHER" id="PTHR46558:SF11">
    <property type="entry name" value="HTH-TYPE TRANSCRIPTIONAL REGULATOR XRE"/>
    <property type="match status" value="1"/>
</dbReference>
<dbReference type="RefSeq" id="WP_002379958.1">
    <property type="nucleotide sequence ID" value="NZ_AP026714.1"/>
</dbReference>
<reference evidence="4 6" key="2">
    <citation type="submission" date="2018-06" db="EMBL/GenBank/DDBJ databases">
        <authorList>
            <consortium name="Pathogen Informatics"/>
            <person name="Doyle S."/>
        </authorList>
    </citation>
    <scope>NUCLEOTIDE SEQUENCE [LARGE SCALE GENOMIC DNA]</scope>
    <source>
        <strain evidence="4 6">NCTC13379</strain>
    </source>
</reference>
<dbReference type="GO" id="GO:0003677">
    <property type="term" value="F:DNA binding"/>
    <property type="evidence" value="ECO:0007669"/>
    <property type="project" value="UniProtKB-KW"/>
</dbReference>
<protein>
    <submittedName>
        <fullName evidence="4">HTH-type transcriptional regulator immR</fullName>
    </submittedName>
    <submittedName>
        <fullName evidence="3">XRE family transcriptional regulator</fullName>
    </submittedName>
</protein>
<comment type="caution">
    <text evidence="3">The sequence shown here is derived from an EMBL/GenBank/DDBJ whole genome shotgun (WGS) entry which is preliminary data.</text>
</comment>
<dbReference type="InterPro" id="IPR001387">
    <property type="entry name" value="Cro/C1-type_HTH"/>
</dbReference>
<dbReference type="Pfam" id="PF01381">
    <property type="entry name" value="HTH_3"/>
    <property type="match status" value="1"/>
</dbReference>
<evidence type="ECO:0000313" key="4">
    <source>
        <dbReference type="EMBL" id="STP63470.1"/>
    </source>
</evidence>
<evidence type="ECO:0000259" key="2">
    <source>
        <dbReference type="PROSITE" id="PS50943"/>
    </source>
</evidence>
<dbReference type="Proteomes" id="UP000254396">
    <property type="component" value="Unassembled WGS sequence"/>
</dbReference>
<dbReference type="AlphaFoldDB" id="A0A855U441"/>
<evidence type="ECO:0000313" key="5">
    <source>
        <dbReference type="Proteomes" id="UP000244140"/>
    </source>
</evidence>
<gene>
    <name evidence="4" type="primary">immR_1</name>
    <name evidence="3" type="ORF">DAI13_01430</name>
    <name evidence="4" type="ORF">NCTC13379_00285</name>
</gene>
<evidence type="ECO:0000256" key="1">
    <source>
        <dbReference type="ARBA" id="ARBA00023125"/>
    </source>
</evidence>
<dbReference type="CDD" id="cd00093">
    <property type="entry name" value="HTH_XRE"/>
    <property type="match status" value="1"/>
</dbReference>
<feature type="domain" description="HTH cro/C1-type" evidence="2">
    <location>
        <begin position="8"/>
        <end position="63"/>
    </location>
</feature>
<dbReference type="Proteomes" id="UP000244140">
    <property type="component" value="Unassembled WGS sequence"/>
</dbReference>
<dbReference type="SMART" id="SM00530">
    <property type="entry name" value="HTH_XRE"/>
    <property type="match status" value="1"/>
</dbReference>
<dbReference type="PROSITE" id="PS50943">
    <property type="entry name" value="HTH_CROC1"/>
    <property type="match status" value="1"/>
</dbReference>
<evidence type="ECO:0000313" key="3">
    <source>
        <dbReference type="EMBL" id="PTN76483.1"/>
    </source>
</evidence>
<dbReference type="EMBL" id="UGIX01000001">
    <property type="protein sequence ID" value="STP63470.1"/>
    <property type="molecule type" value="Genomic_DNA"/>
</dbReference>
<dbReference type="SUPFAM" id="SSF47413">
    <property type="entry name" value="lambda repressor-like DNA-binding domains"/>
    <property type="match status" value="1"/>
</dbReference>
<dbReference type="EMBL" id="PZZH01000001">
    <property type="protein sequence ID" value="PTN76483.1"/>
    <property type="molecule type" value="Genomic_DNA"/>
</dbReference>
<accession>A0A855U441</accession>
<proteinExistence type="predicted"/>
<organism evidence="3 5">
    <name type="scientific">Enterococcus faecalis</name>
    <name type="common">Streptococcus faecalis</name>
    <dbReference type="NCBI Taxonomy" id="1351"/>
    <lineage>
        <taxon>Bacteria</taxon>
        <taxon>Bacillati</taxon>
        <taxon>Bacillota</taxon>
        <taxon>Bacilli</taxon>
        <taxon>Lactobacillales</taxon>
        <taxon>Enterococcaceae</taxon>
        <taxon>Enterococcus</taxon>
    </lineage>
</organism>
<keyword evidence="1" id="KW-0238">DNA-binding</keyword>
<reference evidence="3 5" key="1">
    <citation type="submission" date="2018-04" db="EMBL/GenBank/DDBJ databases">
        <authorList>
            <person name="Van Tyne D."/>
        </authorList>
    </citation>
    <scope>NUCLEOTIDE SEQUENCE [LARGE SCALE GENOMIC DNA]</scope>
    <source>
        <strain evidence="3 5">B2535</strain>
    </source>
</reference>
<dbReference type="Gene3D" id="1.10.260.40">
    <property type="entry name" value="lambda repressor-like DNA-binding domains"/>
    <property type="match status" value="1"/>
</dbReference>
<dbReference type="InterPro" id="IPR010982">
    <property type="entry name" value="Lambda_DNA-bd_dom_sf"/>
</dbReference>